<protein>
    <submittedName>
        <fullName evidence="1">Uncharacterized protein</fullName>
    </submittedName>
</protein>
<reference evidence="1" key="1">
    <citation type="journal article" date="2014" name="Front. Microbiol.">
        <title>High frequency of phylogenetically diverse reductive dehalogenase-homologous genes in deep subseafloor sedimentary metagenomes.</title>
        <authorList>
            <person name="Kawai M."/>
            <person name="Futagami T."/>
            <person name="Toyoda A."/>
            <person name="Takaki Y."/>
            <person name="Nishi S."/>
            <person name="Hori S."/>
            <person name="Arai W."/>
            <person name="Tsubouchi T."/>
            <person name="Morono Y."/>
            <person name="Uchiyama I."/>
            <person name="Ito T."/>
            <person name="Fujiyama A."/>
            <person name="Inagaki F."/>
            <person name="Takami H."/>
        </authorList>
    </citation>
    <scope>NUCLEOTIDE SEQUENCE</scope>
    <source>
        <strain evidence="1">Expedition CK06-06</strain>
    </source>
</reference>
<name>X1G259_9ZZZZ</name>
<proteinExistence type="predicted"/>
<gene>
    <name evidence="1" type="ORF">S03H2_26549</name>
</gene>
<evidence type="ECO:0000313" key="1">
    <source>
        <dbReference type="EMBL" id="GAH51956.1"/>
    </source>
</evidence>
<accession>X1G259</accession>
<dbReference type="EMBL" id="BARU01015447">
    <property type="protein sequence ID" value="GAH51956.1"/>
    <property type="molecule type" value="Genomic_DNA"/>
</dbReference>
<dbReference type="AlphaFoldDB" id="X1G259"/>
<organism evidence="1">
    <name type="scientific">marine sediment metagenome</name>
    <dbReference type="NCBI Taxonomy" id="412755"/>
    <lineage>
        <taxon>unclassified sequences</taxon>
        <taxon>metagenomes</taxon>
        <taxon>ecological metagenomes</taxon>
    </lineage>
</organism>
<feature type="non-terminal residue" evidence="1">
    <location>
        <position position="100"/>
    </location>
</feature>
<dbReference type="InterPro" id="IPR005077">
    <property type="entry name" value="Peptidase_C11"/>
</dbReference>
<comment type="caution">
    <text evidence="1">The sequence shown here is derived from an EMBL/GenBank/DDBJ whole genome shotgun (WGS) entry which is preliminary data.</text>
</comment>
<sequence length="100" mass="10948">SPNLAPDGYEINTGDPNELNNFLMWSLGNNIATQSSLILWGHGTGWRPPGKDTTIIPSLFNHQSLLEEFGIKTAEGKGYGVDFTDGYAALDVLQIDRILK</sequence>
<dbReference type="Pfam" id="PF03415">
    <property type="entry name" value="Peptidase_C11"/>
    <property type="match status" value="1"/>
</dbReference>
<feature type="non-terminal residue" evidence="1">
    <location>
        <position position="1"/>
    </location>
</feature>